<dbReference type="EMBL" id="UINC01044142">
    <property type="protein sequence ID" value="SVB49182.1"/>
    <property type="molecule type" value="Genomic_DNA"/>
</dbReference>
<dbReference type="AlphaFoldDB" id="A0A382EFS4"/>
<proteinExistence type="predicted"/>
<accession>A0A382EFS4</accession>
<reference evidence="1" key="1">
    <citation type="submission" date="2018-05" db="EMBL/GenBank/DDBJ databases">
        <authorList>
            <person name="Lanie J.A."/>
            <person name="Ng W.-L."/>
            <person name="Kazmierczak K.M."/>
            <person name="Andrzejewski T.M."/>
            <person name="Davidsen T.M."/>
            <person name="Wayne K.J."/>
            <person name="Tettelin H."/>
            <person name="Glass J.I."/>
            <person name="Rusch D."/>
            <person name="Podicherti R."/>
            <person name="Tsui H.-C.T."/>
            <person name="Winkler M.E."/>
        </authorList>
    </citation>
    <scope>NUCLEOTIDE SEQUENCE</scope>
</reference>
<sequence length="42" mass="4488">MDASFMKKDIVMNVAVSSLSKHGGEAKTAQLINGQTSKTVYT</sequence>
<organism evidence="1">
    <name type="scientific">marine metagenome</name>
    <dbReference type="NCBI Taxonomy" id="408172"/>
    <lineage>
        <taxon>unclassified sequences</taxon>
        <taxon>metagenomes</taxon>
        <taxon>ecological metagenomes</taxon>
    </lineage>
</organism>
<evidence type="ECO:0000313" key="1">
    <source>
        <dbReference type="EMBL" id="SVB49182.1"/>
    </source>
</evidence>
<name>A0A382EFS4_9ZZZZ</name>
<protein>
    <submittedName>
        <fullName evidence="1">Uncharacterized protein</fullName>
    </submittedName>
</protein>
<gene>
    <name evidence="1" type="ORF">METZ01_LOCUS202036</name>
</gene>